<evidence type="ECO:0000313" key="2">
    <source>
        <dbReference type="Proteomes" id="UP000886998"/>
    </source>
</evidence>
<dbReference type="EMBL" id="BMAV01000987">
    <property type="protein sequence ID" value="GFY38692.1"/>
    <property type="molecule type" value="Genomic_DNA"/>
</dbReference>
<dbReference type="AlphaFoldDB" id="A0A8X6WNZ2"/>
<reference evidence="1" key="1">
    <citation type="submission" date="2020-08" db="EMBL/GenBank/DDBJ databases">
        <title>Multicomponent nature underlies the extraordinary mechanical properties of spider dragline silk.</title>
        <authorList>
            <person name="Kono N."/>
            <person name="Nakamura H."/>
            <person name="Mori M."/>
            <person name="Yoshida Y."/>
            <person name="Ohtoshi R."/>
            <person name="Malay A.D."/>
            <person name="Moran D.A.P."/>
            <person name="Tomita M."/>
            <person name="Numata K."/>
            <person name="Arakawa K."/>
        </authorList>
    </citation>
    <scope>NUCLEOTIDE SEQUENCE</scope>
</reference>
<keyword evidence="2" id="KW-1185">Reference proteome</keyword>
<comment type="caution">
    <text evidence="1">The sequence shown here is derived from an EMBL/GenBank/DDBJ whole genome shotgun (WGS) entry which is preliminary data.</text>
</comment>
<name>A0A8X6WNZ2_9ARAC</name>
<dbReference type="OrthoDB" id="10473858at2759"/>
<accession>A0A8X6WNZ2</accession>
<sequence>MVKGHAQRLSVTNCENRFQTSTIGSHHRQRGSAVPDQPCTVRAHQEAVETINGKRTPQHVKRTQNERLIRTHAGAHRQALF</sequence>
<gene>
    <name evidence="1" type="ORF">TNIN_314981</name>
</gene>
<proteinExistence type="predicted"/>
<evidence type="ECO:0000313" key="1">
    <source>
        <dbReference type="EMBL" id="GFY38692.1"/>
    </source>
</evidence>
<organism evidence="1 2">
    <name type="scientific">Trichonephila inaurata madagascariensis</name>
    <dbReference type="NCBI Taxonomy" id="2747483"/>
    <lineage>
        <taxon>Eukaryota</taxon>
        <taxon>Metazoa</taxon>
        <taxon>Ecdysozoa</taxon>
        <taxon>Arthropoda</taxon>
        <taxon>Chelicerata</taxon>
        <taxon>Arachnida</taxon>
        <taxon>Araneae</taxon>
        <taxon>Araneomorphae</taxon>
        <taxon>Entelegynae</taxon>
        <taxon>Araneoidea</taxon>
        <taxon>Nephilidae</taxon>
        <taxon>Trichonephila</taxon>
        <taxon>Trichonephila inaurata</taxon>
    </lineage>
</organism>
<dbReference type="Proteomes" id="UP000886998">
    <property type="component" value="Unassembled WGS sequence"/>
</dbReference>
<protein>
    <submittedName>
        <fullName evidence="1">Uncharacterized protein</fullName>
    </submittedName>
</protein>